<protein>
    <recommendedName>
        <fullName evidence="3">RNase H type-1 domain-containing protein</fullName>
    </recommendedName>
</protein>
<proteinExistence type="predicted"/>
<dbReference type="AlphaFoldDB" id="A0AA39XTR2"/>
<dbReference type="SUPFAM" id="SSF53098">
    <property type="entry name" value="Ribonuclease H-like"/>
    <property type="match status" value="1"/>
</dbReference>
<evidence type="ECO:0008006" key="3">
    <source>
        <dbReference type="Google" id="ProtNLM"/>
    </source>
</evidence>
<dbReference type="EMBL" id="JAUJDW010000090">
    <property type="protein sequence ID" value="KAK0640067.1"/>
    <property type="molecule type" value="Genomic_DNA"/>
</dbReference>
<dbReference type="InterPro" id="IPR012337">
    <property type="entry name" value="RNaseH-like_sf"/>
</dbReference>
<organism evidence="1 2">
    <name type="scientific">Lasiodiplodia hormozganensis</name>
    <dbReference type="NCBI Taxonomy" id="869390"/>
    <lineage>
        <taxon>Eukaryota</taxon>
        <taxon>Fungi</taxon>
        <taxon>Dikarya</taxon>
        <taxon>Ascomycota</taxon>
        <taxon>Pezizomycotina</taxon>
        <taxon>Dothideomycetes</taxon>
        <taxon>Dothideomycetes incertae sedis</taxon>
        <taxon>Botryosphaeriales</taxon>
        <taxon>Botryosphaeriaceae</taxon>
        <taxon>Lasiodiplodia</taxon>
    </lineage>
</organism>
<name>A0AA39XTR2_9PEZI</name>
<evidence type="ECO:0000313" key="1">
    <source>
        <dbReference type="EMBL" id="KAK0640067.1"/>
    </source>
</evidence>
<gene>
    <name evidence="1" type="ORF">DIS24_g9726</name>
</gene>
<keyword evidence="2" id="KW-1185">Reference proteome</keyword>
<sequence length="201" mass="22694">MATSGVRQPVIRIFNPEDDPSTAGIEHSDLIAYDLAHEIHHLRSRLRPIWEHDTVVVSIKGMRHSTISQRPGGAYGIYVGPTSRYNANGGLPHMTPHIERRYEMEALSRALEVLRNIVVNNPDILRIFVITDSDFLSSALSEIHQVLMNTGFPQSGNRIPDFDRVKQLHELLCDIEASGRTIQFWNAPSLTRKAYELAMVT</sequence>
<dbReference type="InterPro" id="IPR036397">
    <property type="entry name" value="RNaseH_sf"/>
</dbReference>
<evidence type="ECO:0000313" key="2">
    <source>
        <dbReference type="Proteomes" id="UP001175001"/>
    </source>
</evidence>
<accession>A0AA39XTR2</accession>
<reference evidence="1" key="1">
    <citation type="submission" date="2023-06" db="EMBL/GenBank/DDBJ databases">
        <title>Multi-omics analyses reveal the molecular pathogenesis toolkit of Lasiodiplodia hormozganensis, a cross-kingdom pathogen.</title>
        <authorList>
            <person name="Felix C."/>
            <person name="Meneses R."/>
            <person name="Goncalves M.F.M."/>
            <person name="Tilleman L."/>
            <person name="Duarte A.S."/>
            <person name="Jorrin-Novo J.V."/>
            <person name="Van De Peer Y."/>
            <person name="Deforce D."/>
            <person name="Van Nieuwerburgh F."/>
            <person name="Esteves A.C."/>
            <person name="Alves A."/>
        </authorList>
    </citation>
    <scope>NUCLEOTIDE SEQUENCE</scope>
    <source>
        <strain evidence="1">CBS 339.90</strain>
    </source>
</reference>
<dbReference type="Gene3D" id="3.30.420.10">
    <property type="entry name" value="Ribonuclease H-like superfamily/Ribonuclease H"/>
    <property type="match status" value="1"/>
</dbReference>
<comment type="caution">
    <text evidence="1">The sequence shown here is derived from an EMBL/GenBank/DDBJ whole genome shotgun (WGS) entry which is preliminary data.</text>
</comment>
<dbReference type="Proteomes" id="UP001175001">
    <property type="component" value="Unassembled WGS sequence"/>
</dbReference>
<dbReference type="GO" id="GO:0003676">
    <property type="term" value="F:nucleic acid binding"/>
    <property type="evidence" value="ECO:0007669"/>
    <property type="project" value="InterPro"/>
</dbReference>